<keyword evidence="2" id="KW-1185">Reference proteome</keyword>
<dbReference type="EMBL" id="BPLR01001802">
    <property type="protein sequence ID" value="GIX66547.1"/>
    <property type="molecule type" value="Genomic_DNA"/>
</dbReference>
<evidence type="ECO:0000313" key="1">
    <source>
        <dbReference type="EMBL" id="GIX66547.1"/>
    </source>
</evidence>
<proteinExistence type="predicted"/>
<reference evidence="1 2" key="1">
    <citation type="submission" date="2021-06" db="EMBL/GenBank/DDBJ databases">
        <title>Caerostris extrusa draft genome.</title>
        <authorList>
            <person name="Kono N."/>
            <person name="Arakawa K."/>
        </authorList>
    </citation>
    <scope>NUCLEOTIDE SEQUENCE [LARGE SCALE GENOMIC DNA]</scope>
</reference>
<dbReference type="AlphaFoldDB" id="A0AAV4M258"/>
<dbReference type="Proteomes" id="UP001054945">
    <property type="component" value="Unassembled WGS sequence"/>
</dbReference>
<protein>
    <submittedName>
        <fullName evidence="1">Uncharacterized protein</fullName>
    </submittedName>
</protein>
<evidence type="ECO:0000313" key="2">
    <source>
        <dbReference type="Proteomes" id="UP001054945"/>
    </source>
</evidence>
<comment type="caution">
    <text evidence="1">The sequence shown here is derived from an EMBL/GenBank/DDBJ whole genome shotgun (WGS) entry which is preliminary data.</text>
</comment>
<sequence>MFKSIDGSNCNHRFSELGYPMVDSTKPSKMSLVYQSGFLVDAYSFLPYNTGNGVQQSLRRGNANAIKNNQVKGKDCNIEQRKYY</sequence>
<gene>
    <name evidence="1" type="ORF">CEXT_380481</name>
</gene>
<organism evidence="1 2">
    <name type="scientific">Caerostris extrusa</name>
    <name type="common">Bark spider</name>
    <name type="synonym">Caerostris bankana</name>
    <dbReference type="NCBI Taxonomy" id="172846"/>
    <lineage>
        <taxon>Eukaryota</taxon>
        <taxon>Metazoa</taxon>
        <taxon>Ecdysozoa</taxon>
        <taxon>Arthropoda</taxon>
        <taxon>Chelicerata</taxon>
        <taxon>Arachnida</taxon>
        <taxon>Araneae</taxon>
        <taxon>Araneomorphae</taxon>
        <taxon>Entelegynae</taxon>
        <taxon>Araneoidea</taxon>
        <taxon>Araneidae</taxon>
        <taxon>Caerostris</taxon>
    </lineage>
</organism>
<name>A0AAV4M258_CAEEX</name>
<accession>A0AAV4M258</accession>